<protein>
    <submittedName>
        <fullName evidence="4 5">Phenylacetic acid degradation protein paaN</fullName>
    </submittedName>
</protein>
<dbReference type="Proteomes" id="UP000183788">
    <property type="component" value="Unassembled WGS sequence"/>
</dbReference>
<evidence type="ECO:0000259" key="3">
    <source>
        <dbReference type="Pfam" id="PF00171"/>
    </source>
</evidence>
<dbReference type="Gene3D" id="3.40.605.10">
    <property type="entry name" value="Aldehyde Dehydrogenase, Chain A, domain 1"/>
    <property type="match status" value="1"/>
</dbReference>
<dbReference type="InterPro" id="IPR015590">
    <property type="entry name" value="Aldehyde_DH_dom"/>
</dbReference>
<keyword evidence="7" id="KW-1185">Reference proteome</keyword>
<feature type="domain" description="Aldehyde dehydrogenase" evidence="3">
    <location>
        <begin position="86"/>
        <end position="465"/>
    </location>
</feature>
<sequence length="552" mass="60349">MLTIKHQSTIEKAVKANHERAFYSQYPEHPKAYGEQAPEEGHNRYKAQLNKPFSQLLQIGESGWAGEEVSPYTMEPLGITYPLFTANDLVEKAVAAAPQWRNTTVDIRADMLVETLERIQTYFFDIAYATMHTTGQSFMMSFQASGPHANDRALEAIAMGFHELNRYPAEQLWEKPMGKFALQLKKNFRAMPKGPGLVIGCSTFPVWNSLPGIYADLVTGNPVIVKPHPRAILPIAIAVSAIQQVLQEKGFSPNLCQLASDTTAAPITKTLCEHPGIKLIDYTGGSQFGNYVESLPGKSVFTEKAGVNSVILDSVTDIDAVMQNLAFSVSLYSGQMCTAPQNFFIPAGGVQTPDGTLSFDEVVEKFKNAVTALVTNPKMGAGTLGALQNDTTLQRAHNAGKLGAKVVLEGQPLVNEEFAHARGFTPAILQVDSTDRHIFEQELFGPVLLLVKTKDTDESIQLARQMAQQHGAITCAAYAVNPDTKEKITEAMNSVFTPVSFNFTGFIWVNQHAAFSDFHVTGGNPAGNASFTNPEFILRRFVWVGNREVAGS</sequence>
<dbReference type="InterPro" id="IPR016162">
    <property type="entry name" value="Ald_DH_N"/>
</dbReference>
<dbReference type="InterPro" id="IPR016161">
    <property type="entry name" value="Ald_DH/histidinol_DH"/>
</dbReference>
<proteinExistence type="predicted"/>
<keyword evidence="1" id="KW-0560">Oxidoreductase</keyword>
<keyword evidence="2" id="KW-0520">NAD</keyword>
<dbReference type="SUPFAM" id="SSF53720">
    <property type="entry name" value="ALDH-like"/>
    <property type="match status" value="1"/>
</dbReference>
<reference evidence="4 6" key="1">
    <citation type="submission" date="2016-11" db="EMBL/GenBank/DDBJ databases">
        <authorList>
            <person name="Jaros S."/>
            <person name="Januszkiewicz K."/>
            <person name="Wedrychowicz H."/>
        </authorList>
    </citation>
    <scope>NUCLEOTIDE SEQUENCE [LARGE SCALE GENOMIC DNA]</scope>
    <source>
        <strain evidence="4 6">DSM 784</strain>
    </source>
</reference>
<dbReference type="EMBL" id="FPIZ01000033">
    <property type="protein sequence ID" value="SFW87590.1"/>
    <property type="molecule type" value="Genomic_DNA"/>
</dbReference>
<dbReference type="STRING" id="1004.SAMN05661012_06094"/>
<dbReference type="PANTHER" id="PTHR42862">
    <property type="entry name" value="DELTA-1-PYRROLINE-5-CARBOXYLATE DEHYDROGENASE 1, ISOFORM A-RELATED"/>
    <property type="match status" value="1"/>
</dbReference>
<organism evidence="4 6">
    <name type="scientific">Chitinophaga sancti</name>
    <dbReference type="NCBI Taxonomy" id="1004"/>
    <lineage>
        <taxon>Bacteria</taxon>
        <taxon>Pseudomonadati</taxon>
        <taxon>Bacteroidota</taxon>
        <taxon>Chitinophagia</taxon>
        <taxon>Chitinophagales</taxon>
        <taxon>Chitinophagaceae</taxon>
        <taxon>Chitinophaga</taxon>
    </lineage>
</organism>
<dbReference type="GO" id="GO:0009898">
    <property type="term" value="C:cytoplasmic side of plasma membrane"/>
    <property type="evidence" value="ECO:0007669"/>
    <property type="project" value="TreeGrafter"/>
</dbReference>
<evidence type="ECO:0000256" key="2">
    <source>
        <dbReference type="ARBA" id="ARBA00023027"/>
    </source>
</evidence>
<dbReference type="RefSeq" id="WP_072365706.1">
    <property type="nucleotide sequence ID" value="NZ_CP139972.1"/>
</dbReference>
<dbReference type="InterPro" id="IPR050485">
    <property type="entry name" value="Proline_metab_enzyme"/>
</dbReference>
<dbReference type="Proteomes" id="UP001326715">
    <property type="component" value="Chromosome"/>
</dbReference>
<reference evidence="5 7" key="2">
    <citation type="submission" date="2023-11" db="EMBL/GenBank/DDBJ databases">
        <title>MicrobeMod: A computational toolkit for identifying prokaryotic methylation and restriction-modification with nanopore sequencing.</title>
        <authorList>
            <person name="Crits-Christoph A."/>
            <person name="Kang S.C."/>
            <person name="Lee H."/>
            <person name="Ostrov N."/>
        </authorList>
    </citation>
    <scope>NUCLEOTIDE SEQUENCE [LARGE SCALE GENOMIC DNA]</scope>
    <source>
        <strain evidence="5 7">ATCC 23090</strain>
    </source>
</reference>
<dbReference type="InterPro" id="IPR011975">
    <property type="entry name" value="PaaN_2"/>
</dbReference>
<evidence type="ECO:0000313" key="7">
    <source>
        <dbReference type="Proteomes" id="UP001326715"/>
    </source>
</evidence>
<dbReference type="GO" id="GO:0010133">
    <property type="term" value="P:L-proline catabolic process to L-glutamate"/>
    <property type="evidence" value="ECO:0007669"/>
    <property type="project" value="TreeGrafter"/>
</dbReference>
<gene>
    <name evidence="5" type="primary">paaN</name>
    <name evidence="4" type="ORF">SAMN05661012_06094</name>
    <name evidence="5" type="ORF">SR876_19055</name>
</gene>
<evidence type="ECO:0000313" key="5">
    <source>
        <dbReference type="EMBL" id="WQG87021.1"/>
    </source>
</evidence>
<dbReference type="EMBL" id="CP140154">
    <property type="protein sequence ID" value="WQG87021.1"/>
    <property type="molecule type" value="Genomic_DNA"/>
</dbReference>
<accession>A0A1K1STI6</accession>
<dbReference type="InterPro" id="IPR016163">
    <property type="entry name" value="Ald_DH_C"/>
</dbReference>
<dbReference type="GO" id="GO:0003842">
    <property type="term" value="F:L-glutamate gamma-semialdehyde dehydrogenase activity"/>
    <property type="evidence" value="ECO:0007669"/>
    <property type="project" value="TreeGrafter"/>
</dbReference>
<evidence type="ECO:0000256" key="1">
    <source>
        <dbReference type="ARBA" id="ARBA00023002"/>
    </source>
</evidence>
<evidence type="ECO:0000313" key="6">
    <source>
        <dbReference type="Proteomes" id="UP000183788"/>
    </source>
</evidence>
<dbReference type="Pfam" id="PF00171">
    <property type="entry name" value="Aldedh"/>
    <property type="match status" value="1"/>
</dbReference>
<dbReference type="AlphaFoldDB" id="A0A1K1STI6"/>
<dbReference type="OrthoDB" id="5288459at2"/>
<evidence type="ECO:0000313" key="4">
    <source>
        <dbReference type="EMBL" id="SFW87590.1"/>
    </source>
</evidence>
<dbReference type="PANTHER" id="PTHR42862:SF1">
    <property type="entry name" value="DELTA-1-PYRROLINE-5-CARBOXYLATE DEHYDROGENASE 2, ISOFORM A-RELATED"/>
    <property type="match status" value="1"/>
</dbReference>
<dbReference type="Gene3D" id="3.40.309.10">
    <property type="entry name" value="Aldehyde Dehydrogenase, Chain A, domain 2"/>
    <property type="match status" value="1"/>
</dbReference>
<dbReference type="NCBIfam" id="TIGR02288">
    <property type="entry name" value="PaaN_2"/>
    <property type="match status" value="1"/>
</dbReference>
<name>A0A1K1STI6_9BACT</name>